<sequence>MVDLDNPAGVDLDDDRSIAVRRKRRSSSGLVINSASKIRSADRHGISTPPTTPSRAKKRVRFSDPGPAIQDDFSSGLTPFIRRTSLSTGPKRRHSTPANLSNRAQYDEPLSGTLQFAPLRQVLDGRVKRRLRRNRLSEEINNIESDKRRKAKSRKQEVERLRHELELRDAEMQSMRDEHDLASQLEGEAGSSFTANSRLSSKVEELEQQISDLKAELQQKEESSQWESNDWTMAAQDPFDNNDDEDDFMTTNYDEDFTMNDDEVMTTPTRLNTSFLSPPHSLPNTPSRPPSCSSAGIQADLPILDTEKDSLKQQLEVLQSEVSKLNAAIAFKEDNHSRLEDKLAEFIPLDQSHDHSTLDSALDSVLTQLALVQSQVVEKEAGFSALSSEISTLGFDSSGPEETIATISKQFRQARLDLEYLTPGENSEGFENSKLLEMLVSRVRGLLKKVKTRDESIDQYHDQEILLRQQINTRVDALQDCQKELDTATVLVTELRTEVNEKDIDNERLKEALVQYRAEVKSLEDLVQQIENENKTTKASLEDKVQDEVLKHDITRADNEGKKFLIAELERRLSAALEASAIIKAELQEKDSTIENQESAISTLQSNGIEREREHGDALALRDSQILSLRTELDSANSALREAHATILSLRRDVSGLEIQVKDERKRGMDIVQRMRQQLSGVLEMGMGYLAGDPPTPRNTHNLVGVNSSPTSIATNGESEGEEGYVRRGGMFDSGSARKASRGLSNITPVAKMRGRRRYDSGLGFLEESEAEEAFGT</sequence>
<evidence type="ECO:0000313" key="4">
    <source>
        <dbReference type="EMBL" id="RDW78337.1"/>
    </source>
</evidence>
<evidence type="ECO:0000313" key="5">
    <source>
        <dbReference type="Proteomes" id="UP000256328"/>
    </source>
</evidence>
<evidence type="ECO:0000256" key="1">
    <source>
        <dbReference type="ARBA" id="ARBA00023054"/>
    </source>
</evidence>
<feature type="coiled-coil region" evidence="2">
    <location>
        <begin position="478"/>
        <end position="607"/>
    </location>
</feature>
<comment type="caution">
    <text evidence="4">The sequence shown here is derived from an EMBL/GenBank/DDBJ whole genome shotgun (WGS) entry which is preliminary data.</text>
</comment>
<dbReference type="EMBL" id="PDLN01000008">
    <property type="protein sequence ID" value="RDW78337.1"/>
    <property type="molecule type" value="Genomic_DNA"/>
</dbReference>
<feature type="compositionally biased region" description="Polar residues" evidence="3">
    <location>
        <begin position="27"/>
        <end position="37"/>
    </location>
</feature>
<dbReference type="Proteomes" id="UP000256328">
    <property type="component" value="Unassembled WGS sequence"/>
</dbReference>
<dbReference type="OrthoDB" id="3532430at2759"/>
<keyword evidence="5" id="KW-1185">Reference proteome</keyword>
<feature type="region of interest" description="Disordered" evidence="3">
    <location>
        <begin position="21"/>
        <end position="105"/>
    </location>
</feature>
<keyword evidence="1 2" id="KW-0175">Coiled coil</keyword>
<name>A0A3D8RWB6_9HELO</name>
<protein>
    <submittedName>
        <fullName evidence="4">Uncharacterized protein</fullName>
    </submittedName>
</protein>
<proteinExistence type="predicted"/>
<feature type="coiled-coil region" evidence="2">
    <location>
        <begin position="133"/>
        <end position="223"/>
    </location>
</feature>
<feature type="region of interest" description="Disordered" evidence="3">
    <location>
        <begin position="276"/>
        <end position="296"/>
    </location>
</feature>
<organism evidence="4 5">
    <name type="scientific">Coleophoma crateriformis</name>
    <dbReference type="NCBI Taxonomy" id="565419"/>
    <lineage>
        <taxon>Eukaryota</taxon>
        <taxon>Fungi</taxon>
        <taxon>Dikarya</taxon>
        <taxon>Ascomycota</taxon>
        <taxon>Pezizomycotina</taxon>
        <taxon>Leotiomycetes</taxon>
        <taxon>Helotiales</taxon>
        <taxon>Dermateaceae</taxon>
        <taxon>Coleophoma</taxon>
    </lineage>
</organism>
<evidence type="ECO:0000256" key="2">
    <source>
        <dbReference type="SAM" id="Coils"/>
    </source>
</evidence>
<gene>
    <name evidence="4" type="ORF">BP5796_06189</name>
</gene>
<evidence type="ECO:0000256" key="3">
    <source>
        <dbReference type="SAM" id="MobiDB-lite"/>
    </source>
</evidence>
<feature type="coiled-coil region" evidence="2">
    <location>
        <begin position="301"/>
        <end position="342"/>
    </location>
</feature>
<reference evidence="4 5" key="1">
    <citation type="journal article" date="2018" name="IMA Fungus">
        <title>IMA Genome-F 9: Draft genome sequence of Annulohypoxylon stygium, Aspergillus mulundensis, Berkeleyomyces basicola (syn. Thielaviopsis basicola), Ceratocystis smalleyi, two Cercospora beticola strains, Coleophoma cylindrospora, Fusarium fracticaudum, Phialophora cf. hyalina, and Morchella septimelata.</title>
        <authorList>
            <person name="Wingfield B.D."/>
            <person name="Bills G.F."/>
            <person name="Dong Y."/>
            <person name="Huang W."/>
            <person name="Nel W.J."/>
            <person name="Swalarsk-Parry B.S."/>
            <person name="Vaghefi N."/>
            <person name="Wilken P.M."/>
            <person name="An Z."/>
            <person name="de Beer Z.W."/>
            <person name="De Vos L."/>
            <person name="Chen L."/>
            <person name="Duong T.A."/>
            <person name="Gao Y."/>
            <person name="Hammerbacher A."/>
            <person name="Kikkert J.R."/>
            <person name="Li Y."/>
            <person name="Li H."/>
            <person name="Li K."/>
            <person name="Li Q."/>
            <person name="Liu X."/>
            <person name="Ma X."/>
            <person name="Naidoo K."/>
            <person name="Pethybridge S.J."/>
            <person name="Sun J."/>
            <person name="Steenkamp E.T."/>
            <person name="van der Nest M.A."/>
            <person name="van Wyk S."/>
            <person name="Wingfield M.J."/>
            <person name="Xiong C."/>
            <person name="Yue Q."/>
            <person name="Zhang X."/>
        </authorList>
    </citation>
    <scope>NUCLEOTIDE SEQUENCE [LARGE SCALE GENOMIC DNA]</scope>
    <source>
        <strain evidence="4 5">BP5796</strain>
    </source>
</reference>
<dbReference type="AlphaFoldDB" id="A0A3D8RWB6"/>
<accession>A0A3D8RWB6</accession>
<dbReference type="PANTHER" id="PTHR32083">
    <property type="entry name" value="CILIA AND FLAGELLA-ASSOCIATED PROTEIN 58-RELATED"/>
    <property type="match status" value="1"/>
</dbReference>